<dbReference type="InterPro" id="IPR036637">
    <property type="entry name" value="Phosphohistidine_dom_sf"/>
</dbReference>
<dbReference type="Gene3D" id="3.50.30.10">
    <property type="entry name" value="Phosphohistidine domain"/>
    <property type="match status" value="1"/>
</dbReference>
<dbReference type="GO" id="GO:0016301">
    <property type="term" value="F:kinase activity"/>
    <property type="evidence" value="ECO:0007669"/>
    <property type="project" value="InterPro"/>
</dbReference>
<gene>
    <name evidence="3" type="ORF">ABU614_22075</name>
</gene>
<protein>
    <submittedName>
        <fullName evidence="3">PEP/pyruvate-binding domain-containing protein</fullName>
    </submittedName>
</protein>
<evidence type="ECO:0000259" key="1">
    <source>
        <dbReference type="Pfam" id="PF00391"/>
    </source>
</evidence>
<sequence length="850" mass="92321">MNAPAAVLDWSEAAAAGAAVAGGKGWQLGRMARLGIAVPSGFVIAAAASRDRAPGDPVDAALRARLAEELARRGWLERALAVRSSAPQEDSTQASFAGIHRSCLNVLGLDALARAVAEVWDSARTPAARAYRERFGLDGEDTAMAVVVMPLLPALASGVVFTRDPRSGREDRVAVNAHWGLGEALVGGQADVDEYLLHYDRIEQRVSPLQRRIGAKRHYTRARAEGGTELADTPAEQGAQAVLTPEQSQQVASLAMDAARALDFARPHYDVEWVWDGARVWIVQARPITAGARHTYPALRTQAALWTRGNTREILPEPLSAMDWSIYAVAADRMLTAGYELGGYPVLDGVPHAGLHHGRVYLEASLIQWEGYDAYGIAPAAINALIGGRLPEIAVPAPGWRDRLRRGARLLRYLRRSAARRRRAGRDVAAALACAKRWREQDLSQGDRALALRLREHTEQVRRADELFFLQGSAGGSLAGLVDLIEKYCPGEGQALAAALLAGGEPSTTARQGYELMALATTAAAEPTVLAWLRNGERDDAAWREALPQDSAFRSEFAAFLDRYGHRAVAESYLRRARWREQPRYLFEQILALLGSDAEALRRRQREAGASARQRLRGRLPAWQRPALNYLLRSAARDSNQREAARSALMAYFEALRRLALKLGERACERGALERAEDAFELDAEEWCALADGRLAPAHARMRALSRRELRGRQARQAEPELVVEHGSAPVLSPEPVRVAAGEGDWSGTPIGAGRARGRARIVRDPREGAALAAGEILVAPSTDPAWTPLFLRAAALVMETGGYLSHGAIVAREFGIPAVANLPGVLAGLVDGEEIEVDGDRGLVRRLRA</sequence>
<organism evidence="3">
    <name type="scientific">Lysobacter firmicutimachus</name>
    <dbReference type="NCBI Taxonomy" id="1792846"/>
    <lineage>
        <taxon>Bacteria</taxon>
        <taxon>Pseudomonadati</taxon>
        <taxon>Pseudomonadota</taxon>
        <taxon>Gammaproteobacteria</taxon>
        <taxon>Lysobacterales</taxon>
        <taxon>Lysobacteraceae</taxon>
        <taxon>Lysobacter</taxon>
    </lineage>
</organism>
<dbReference type="SUPFAM" id="SSF56059">
    <property type="entry name" value="Glutathione synthetase ATP-binding domain-like"/>
    <property type="match status" value="1"/>
</dbReference>
<dbReference type="InterPro" id="IPR013815">
    <property type="entry name" value="ATP_grasp_subdomain_1"/>
</dbReference>
<feature type="domain" description="Pyruvate phosphate dikinase AMP/ATP-binding" evidence="2">
    <location>
        <begin position="67"/>
        <end position="294"/>
    </location>
</feature>
<dbReference type="PANTHER" id="PTHR43615:SF1">
    <property type="entry name" value="PPDK_N DOMAIN-CONTAINING PROTEIN"/>
    <property type="match status" value="1"/>
</dbReference>
<dbReference type="Pfam" id="PF01326">
    <property type="entry name" value="PPDK_N"/>
    <property type="match status" value="1"/>
</dbReference>
<dbReference type="InterPro" id="IPR002192">
    <property type="entry name" value="PPDK_AMP/ATP-bd"/>
</dbReference>
<dbReference type="InterPro" id="IPR051549">
    <property type="entry name" value="PEP_Utilizing_Enz"/>
</dbReference>
<dbReference type="SUPFAM" id="SSF52009">
    <property type="entry name" value="Phosphohistidine domain"/>
    <property type="match status" value="1"/>
</dbReference>
<feature type="domain" description="PEP-utilising enzyme mobile" evidence="1">
    <location>
        <begin position="774"/>
        <end position="843"/>
    </location>
</feature>
<evidence type="ECO:0000313" key="3">
    <source>
        <dbReference type="EMBL" id="XCO75003.1"/>
    </source>
</evidence>
<dbReference type="RefSeq" id="WP_363797842.1">
    <property type="nucleotide sequence ID" value="NZ_CP159925.1"/>
</dbReference>
<dbReference type="Pfam" id="PF00391">
    <property type="entry name" value="PEP-utilizers"/>
    <property type="match status" value="1"/>
</dbReference>
<evidence type="ECO:0000259" key="2">
    <source>
        <dbReference type="Pfam" id="PF01326"/>
    </source>
</evidence>
<dbReference type="Gene3D" id="3.30.1490.20">
    <property type="entry name" value="ATP-grasp fold, A domain"/>
    <property type="match status" value="2"/>
</dbReference>
<reference evidence="3" key="1">
    <citation type="submission" date="2024-06" db="EMBL/GenBank/DDBJ databases">
        <authorList>
            <person name="Li S."/>
        </authorList>
    </citation>
    <scope>NUCLEOTIDE SEQUENCE</scope>
    <source>
        <strain evidence="3">SR10</strain>
    </source>
</reference>
<dbReference type="InterPro" id="IPR008279">
    <property type="entry name" value="PEP-util_enz_mobile_dom"/>
</dbReference>
<dbReference type="PANTHER" id="PTHR43615">
    <property type="entry name" value="PHOSPHOENOLPYRUVATE SYNTHASE-RELATED"/>
    <property type="match status" value="1"/>
</dbReference>
<dbReference type="Gene3D" id="3.30.470.20">
    <property type="entry name" value="ATP-grasp fold, B domain"/>
    <property type="match status" value="1"/>
</dbReference>
<dbReference type="AlphaFoldDB" id="A0AAU8MV36"/>
<accession>A0AAU8MV36</accession>
<dbReference type="GO" id="GO:0005524">
    <property type="term" value="F:ATP binding"/>
    <property type="evidence" value="ECO:0007669"/>
    <property type="project" value="InterPro"/>
</dbReference>
<proteinExistence type="predicted"/>
<name>A0AAU8MV36_9GAMM</name>
<dbReference type="EMBL" id="CP159925">
    <property type="protein sequence ID" value="XCO75003.1"/>
    <property type="molecule type" value="Genomic_DNA"/>
</dbReference>